<dbReference type="InterPro" id="IPR006680">
    <property type="entry name" value="Amidohydro-rel"/>
</dbReference>
<keyword evidence="1" id="KW-0862">Zinc</keyword>
<evidence type="ECO:0000313" key="3">
    <source>
        <dbReference type="EMBL" id="MBU5436898.1"/>
    </source>
</evidence>
<dbReference type="PANTHER" id="PTHR11647:SF1">
    <property type="entry name" value="COLLAPSIN RESPONSE MEDIATOR PROTEIN"/>
    <property type="match status" value="1"/>
</dbReference>
<comment type="similarity">
    <text evidence="1">Belongs to the peptidase M38 family.</text>
</comment>
<accession>A0ABS6E3R3</accession>
<protein>
    <recommendedName>
        <fullName evidence="1">Isoaspartyl dipeptidase</fullName>
        <ecNumber evidence="1">3.4.19.-</ecNumber>
    </recommendedName>
</protein>
<dbReference type="Proteomes" id="UP000749471">
    <property type="component" value="Unassembled WGS sequence"/>
</dbReference>
<dbReference type="EC" id="3.4.19.-" evidence="1"/>
<evidence type="ECO:0000313" key="4">
    <source>
        <dbReference type="Proteomes" id="UP000749471"/>
    </source>
</evidence>
<comment type="subcellular location">
    <subcellularLocation>
        <location evidence="1">Cytoplasm</location>
    </subcellularLocation>
</comment>
<sequence>MIKIIKEVKVYAPEYLGIKDVVLVGNKICSIGDNLEVTQNNAVAVDIIHGKGKILTPGFIDNHVHIIGGGGEGGFRTRTPEIKLTDITTAGITTVVGCLGTDGITRNMMSLLAKARSLEEDGITTFIYSGSYRIPVTTITGDVSKDLIAIDKVIGVGEIAISDHRSSQPTIDELKKLAADARVSGILSGKAGIVNIHVGDGDSMIDVLTEIVENTEIPYTQFIPTHMNRNARLFEAAIKYAKSGGFIDFTTSSDPVFWEEGEVKVSKGLKKCYEAGVSENNITLSSDGQGSLPMFNENKEFAGLQVGKVSSLFEEIRDAVIDENLPLEKVLKTVTSNPATLLKLNGKGRIKEGYDADVVLLNEKDLTIHTVIAKGQIVVENKEIKVFGTFE</sequence>
<reference evidence="3 4" key="1">
    <citation type="submission" date="2021-06" db="EMBL/GenBank/DDBJ databases">
        <authorList>
            <person name="Sun Q."/>
            <person name="Li D."/>
        </authorList>
    </citation>
    <scope>NUCLEOTIDE SEQUENCE [LARGE SCALE GENOMIC DNA]</scope>
    <source>
        <strain evidence="3 4">MSJ-40</strain>
    </source>
</reference>
<keyword evidence="1" id="KW-0482">Metalloprotease</keyword>
<dbReference type="PANTHER" id="PTHR11647">
    <property type="entry name" value="HYDRANTOINASE/DIHYDROPYRIMIDINASE FAMILY MEMBER"/>
    <property type="match status" value="1"/>
</dbReference>
<dbReference type="EMBL" id="JAHLPM010000002">
    <property type="protein sequence ID" value="MBU5436898.1"/>
    <property type="molecule type" value="Genomic_DNA"/>
</dbReference>
<comment type="PTM">
    <text evidence="1">Carboxylation allows a single lysine to coordinate two zinc ions.</text>
</comment>
<dbReference type="NCBIfam" id="TIGR01975">
    <property type="entry name" value="isoAsp_dipep"/>
    <property type="match status" value="1"/>
</dbReference>
<comment type="function">
    <text evidence="1">Catalyzes the hydrolytic cleavage of a subset of L-isoaspartyl (L-beta-aspartyl) dipeptides. Used to degrade proteins damaged by L-isoaspartyl residues formation.</text>
</comment>
<proteinExistence type="inferred from homology"/>
<comment type="cofactor">
    <cofactor evidence="1">
        <name>Zn(2+)</name>
        <dbReference type="ChEBI" id="CHEBI:29105"/>
    </cofactor>
    <text evidence="1">Binds 2 Zn(2+) ions per subunit.</text>
</comment>
<dbReference type="GO" id="GO:0008798">
    <property type="term" value="F:beta-aspartyl-peptidase activity"/>
    <property type="evidence" value="ECO:0007669"/>
    <property type="project" value="UniProtKB-EC"/>
</dbReference>
<keyword evidence="1" id="KW-0645">Protease</keyword>
<gene>
    <name evidence="3" type="primary">iadA</name>
    <name evidence="3" type="ORF">KQI42_02690</name>
</gene>
<evidence type="ECO:0000256" key="1">
    <source>
        <dbReference type="PIRNR" id="PIRNR001238"/>
    </source>
</evidence>
<name>A0ABS6E3R3_9FIRM</name>
<dbReference type="InterPro" id="IPR050378">
    <property type="entry name" value="Metallo-dep_Hydrolases_sf"/>
</dbReference>
<evidence type="ECO:0000259" key="2">
    <source>
        <dbReference type="Pfam" id="PF01979"/>
    </source>
</evidence>
<keyword evidence="1" id="KW-0479">Metal-binding</keyword>
<feature type="domain" description="Amidohydrolase-related" evidence="2">
    <location>
        <begin position="54"/>
        <end position="378"/>
    </location>
</feature>
<organism evidence="3 4">
    <name type="scientific">Tissierella simiarum</name>
    <dbReference type="NCBI Taxonomy" id="2841534"/>
    <lineage>
        <taxon>Bacteria</taxon>
        <taxon>Bacillati</taxon>
        <taxon>Bacillota</taxon>
        <taxon>Tissierellia</taxon>
        <taxon>Tissierellales</taxon>
        <taxon>Tissierellaceae</taxon>
        <taxon>Tissierella</taxon>
    </lineage>
</organism>
<keyword evidence="4" id="KW-1185">Reference proteome</keyword>
<dbReference type="InterPro" id="IPR010229">
    <property type="entry name" value="Pept_M38_dipep"/>
</dbReference>
<dbReference type="PIRSF" id="PIRSF001238">
    <property type="entry name" value="IadA"/>
    <property type="match status" value="1"/>
</dbReference>
<keyword evidence="1 3" id="KW-0378">Hydrolase</keyword>
<dbReference type="Pfam" id="PF01979">
    <property type="entry name" value="Amidohydro_1"/>
    <property type="match status" value="1"/>
</dbReference>
<comment type="caution">
    <text evidence="3">The sequence shown here is derived from an EMBL/GenBank/DDBJ whole genome shotgun (WGS) entry which is preliminary data.</text>
</comment>